<keyword evidence="2" id="KW-1133">Transmembrane helix</keyword>
<protein>
    <submittedName>
        <fullName evidence="3">Uncharacterized protein</fullName>
    </submittedName>
</protein>
<evidence type="ECO:0000256" key="2">
    <source>
        <dbReference type="SAM" id="Phobius"/>
    </source>
</evidence>
<comment type="caution">
    <text evidence="3">The sequence shown here is derived from an EMBL/GenBank/DDBJ whole genome shotgun (WGS) entry which is preliminary data.</text>
</comment>
<sequence length="320" mass="36476">MKNIIKIFTVLLIIALAILSFVDRTMFNDETEVGTLIDARKVLIENKDSKHIDSLINILETKIETNDKQISSSIEGLSLKEKKLEFKKHIKDLKLLNKTNTEKINKIIDELDLEDKKEEIKALLESKNEEIIDLNSSNLKSFKDSKNEIVFKYESFKIKDKPNIWLIILIILSAGIIGGWARTNYSLLAPLQNNIAELEKKMKAILEEIKGVDSEAKEVRIKMLTLQASELNENTESLAKEIKSVLDEIPDPSKRVNTSIVFGVIASSISILALKLTDSQVLDFADTIDYFILWAWCLLGAVYAKDTLERVYNNRFTKKE</sequence>
<keyword evidence="2" id="KW-0812">Transmembrane</keyword>
<evidence type="ECO:0000313" key="4">
    <source>
        <dbReference type="Proteomes" id="UP000307602"/>
    </source>
</evidence>
<keyword evidence="4" id="KW-1185">Reference proteome</keyword>
<feature type="coiled-coil region" evidence="1">
    <location>
        <begin position="110"/>
        <end position="137"/>
    </location>
</feature>
<gene>
    <name evidence="3" type="ORF">EM932_06855</name>
</gene>
<reference evidence="3 4" key="1">
    <citation type="submission" date="2019-04" db="EMBL/GenBank/DDBJ databases">
        <authorList>
            <person name="Liu A."/>
        </authorList>
    </citation>
    <scope>NUCLEOTIDE SEQUENCE [LARGE SCALE GENOMIC DNA]</scope>
    <source>
        <strain evidence="3 4">RZ03</strain>
    </source>
</reference>
<keyword evidence="1" id="KW-0175">Coiled coil</keyword>
<accession>A0A4S1DYQ3</accession>
<feature type="transmembrane region" description="Helical" evidence="2">
    <location>
        <begin position="288"/>
        <end position="304"/>
    </location>
</feature>
<keyword evidence="2" id="KW-0472">Membrane</keyword>
<dbReference type="Proteomes" id="UP000307602">
    <property type="component" value="Unassembled WGS sequence"/>
</dbReference>
<evidence type="ECO:0000256" key="1">
    <source>
        <dbReference type="SAM" id="Coils"/>
    </source>
</evidence>
<dbReference type="AlphaFoldDB" id="A0A4S1DYQ3"/>
<evidence type="ECO:0000313" key="3">
    <source>
        <dbReference type="EMBL" id="TGV03386.1"/>
    </source>
</evidence>
<proteinExistence type="predicted"/>
<dbReference type="EMBL" id="SRSO01000007">
    <property type="protein sequence ID" value="TGV03386.1"/>
    <property type="molecule type" value="Genomic_DNA"/>
</dbReference>
<feature type="transmembrane region" description="Helical" evidence="2">
    <location>
        <begin position="164"/>
        <end position="181"/>
    </location>
</feature>
<name>A0A4S1DYQ3_9FLAO</name>
<feature type="coiled-coil region" evidence="1">
    <location>
        <begin position="188"/>
        <end position="248"/>
    </location>
</feature>
<organism evidence="3 4">
    <name type="scientific">Flavivirga rizhaonensis</name>
    <dbReference type="NCBI Taxonomy" id="2559571"/>
    <lineage>
        <taxon>Bacteria</taxon>
        <taxon>Pseudomonadati</taxon>
        <taxon>Bacteroidota</taxon>
        <taxon>Flavobacteriia</taxon>
        <taxon>Flavobacteriales</taxon>
        <taxon>Flavobacteriaceae</taxon>
        <taxon>Flavivirga</taxon>
    </lineage>
</organism>
<dbReference type="RefSeq" id="WP_135876440.1">
    <property type="nucleotide sequence ID" value="NZ_SRSO01000007.1"/>
</dbReference>